<dbReference type="Pfam" id="PF00069">
    <property type="entry name" value="Pkinase"/>
    <property type="match status" value="1"/>
</dbReference>
<feature type="binding site" evidence="5">
    <location>
        <position position="476"/>
    </location>
    <ligand>
        <name>ATP</name>
        <dbReference type="ChEBI" id="CHEBI:30616"/>
    </ligand>
</feature>
<dbReference type="InterPro" id="IPR000719">
    <property type="entry name" value="Prot_kinase_dom"/>
</dbReference>
<feature type="region of interest" description="Disordered" evidence="6">
    <location>
        <begin position="754"/>
        <end position="785"/>
    </location>
</feature>
<keyword evidence="4 5" id="KW-0067">ATP-binding</keyword>
<feature type="transmembrane region" description="Helical" evidence="7">
    <location>
        <begin position="58"/>
        <end position="78"/>
    </location>
</feature>
<dbReference type="InterPro" id="IPR008271">
    <property type="entry name" value="Ser/Thr_kinase_AS"/>
</dbReference>
<evidence type="ECO:0000256" key="7">
    <source>
        <dbReference type="SAM" id="Phobius"/>
    </source>
</evidence>
<keyword evidence="7" id="KW-0472">Membrane</keyword>
<dbReference type="PANTHER" id="PTHR43289:SF6">
    <property type="entry name" value="SERINE_THREONINE-PROTEIN KINASE NEKL-3"/>
    <property type="match status" value="1"/>
</dbReference>
<keyword evidence="1 9" id="KW-0808">Transferase</keyword>
<dbReference type="SUPFAM" id="SSF56112">
    <property type="entry name" value="Protein kinase-like (PK-like)"/>
    <property type="match status" value="1"/>
</dbReference>
<protein>
    <submittedName>
        <fullName evidence="9">Serine/threonine-protein kinase</fullName>
        <ecNumber evidence="9">2.7.-.-</ecNumber>
    </submittedName>
</protein>
<dbReference type="PROSITE" id="PS00107">
    <property type="entry name" value="PROTEIN_KINASE_ATP"/>
    <property type="match status" value="1"/>
</dbReference>
<feature type="transmembrane region" description="Helical" evidence="7">
    <location>
        <begin position="408"/>
        <end position="427"/>
    </location>
</feature>
<dbReference type="PATRIC" id="fig|1265738.3.peg.4533"/>
<keyword evidence="3 9" id="KW-0418">Kinase</keyword>
<dbReference type="Proteomes" id="UP000011991">
    <property type="component" value="Unassembled WGS sequence"/>
</dbReference>
<evidence type="ECO:0000256" key="6">
    <source>
        <dbReference type="SAM" id="MobiDB-lite"/>
    </source>
</evidence>
<evidence type="ECO:0000256" key="3">
    <source>
        <dbReference type="ARBA" id="ARBA00022777"/>
    </source>
</evidence>
<evidence type="ECO:0000313" key="10">
    <source>
        <dbReference type="Proteomes" id="UP000011991"/>
    </source>
</evidence>
<dbReference type="InterPro" id="IPR017441">
    <property type="entry name" value="Protein_kinase_ATP_BS"/>
</dbReference>
<evidence type="ECO:0000256" key="4">
    <source>
        <dbReference type="ARBA" id="ARBA00022840"/>
    </source>
</evidence>
<dbReference type="EC" id="2.7.-.-" evidence="9"/>
<name>M5RT51_9BACT</name>
<evidence type="ECO:0000256" key="5">
    <source>
        <dbReference type="PROSITE-ProRule" id="PRU10141"/>
    </source>
</evidence>
<dbReference type="AlphaFoldDB" id="M5RT51"/>
<reference evidence="9 10" key="1">
    <citation type="journal article" date="2013" name="Mar. Genomics">
        <title>Expression of sulfatases in Rhodopirellula baltica and the diversity of sulfatases in the genus Rhodopirellula.</title>
        <authorList>
            <person name="Wegner C.E."/>
            <person name="Richter-Heitmann T."/>
            <person name="Klindworth A."/>
            <person name="Klockow C."/>
            <person name="Richter M."/>
            <person name="Achstetter T."/>
            <person name="Glockner F.O."/>
            <person name="Harder J."/>
        </authorList>
    </citation>
    <scope>NUCLEOTIDE SEQUENCE [LARGE SCALE GENOMIC DNA]</scope>
    <source>
        <strain evidence="9 10">SM1</strain>
    </source>
</reference>
<evidence type="ECO:0000313" key="9">
    <source>
        <dbReference type="EMBL" id="EMI18567.1"/>
    </source>
</evidence>
<dbReference type="GO" id="GO:0004674">
    <property type="term" value="F:protein serine/threonine kinase activity"/>
    <property type="evidence" value="ECO:0007669"/>
    <property type="project" value="TreeGrafter"/>
</dbReference>
<evidence type="ECO:0000256" key="1">
    <source>
        <dbReference type="ARBA" id="ARBA00022679"/>
    </source>
</evidence>
<proteinExistence type="predicted"/>
<feature type="domain" description="Protein kinase" evidence="8">
    <location>
        <begin position="447"/>
        <end position="712"/>
    </location>
</feature>
<dbReference type="SMART" id="SM00220">
    <property type="entry name" value="S_TKc"/>
    <property type="match status" value="1"/>
</dbReference>
<dbReference type="Gene3D" id="3.30.200.20">
    <property type="entry name" value="Phosphorylase Kinase, domain 1"/>
    <property type="match status" value="1"/>
</dbReference>
<dbReference type="InterPro" id="IPR011009">
    <property type="entry name" value="Kinase-like_dom_sf"/>
</dbReference>
<keyword evidence="7" id="KW-1133">Transmembrane helix</keyword>
<accession>M5RT51</accession>
<organism evidence="9 10">
    <name type="scientific">Rhodopirellula maiorica SM1</name>
    <dbReference type="NCBI Taxonomy" id="1265738"/>
    <lineage>
        <taxon>Bacteria</taxon>
        <taxon>Pseudomonadati</taxon>
        <taxon>Planctomycetota</taxon>
        <taxon>Planctomycetia</taxon>
        <taxon>Pirellulales</taxon>
        <taxon>Pirellulaceae</taxon>
        <taxon>Novipirellula</taxon>
    </lineage>
</organism>
<dbReference type="PROSITE" id="PS50011">
    <property type="entry name" value="PROTEIN_KINASE_DOM"/>
    <property type="match status" value="1"/>
</dbReference>
<comment type="caution">
    <text evidence="9">The sequence shown here is derived from an EMBL/GenBank/DDBJ whole genome shotgun (WGS) entry which is preliminary data.</text>
</comment>
<evidence type="ECO:0000256" key="2">
    <source>
        <dbReference type="ARBA" id="ARBA00022741"/>
    </source>
</evidence>
<dbReference type="CDD" id="cd14014">
    <property type="entry name" value="STKc_PknB_like"/>
    <property type="match status" value="1"/>
</dbReference>
<dbReference type="GO" id="GO:0005524">
    <property type="term" value="F:ATP binding"/>
    <property type="evidence" value="ECO:0007669"/>
    <property type="project" value="UniProtKB-UniRule"/>
</dbReference>
<evidence type="ECO:0000259" key="8">
    <source>
        <dbReference type="PROSITE" id="PS50011"/>
    </source>
</evidence>
<dbReference type="Gene3D" id="1.10.510.10">
    <property type="entry name" value="Transferase(Phosphotransferase) domain 1"/>
    <property type="match status" value="1"/>
</dbReference>
<keyword evidence="2 5" id="KW-0547">Nucleotide-binding</keyword>
<gene>
    <name evidence="9" type="ORF">RMSM_04515</name>
</gene>
<dbReference type="EMBL" id="ANOG01000648">
    <property type="protein sequence ID" value="EMI18567.1"/>
    <property type="molecule type" value="Genomic_DNA"/>
</dbReference>
<dbReference type="PROSITE" id="PS00108">
    <property type="entry name" value="PROTEIN_KINASE_ST"/>
    <property type="match status" value="1"/>
</dbReference>
<keyword evidence="7" id="KW-0812">Transmembrane</keyword>
<keyword evidence="10" id="KW-1185">Reference proteome</keyword>
<dbReference type="PANTHER" id="PTHR43289">
    <property type="entry name" value="MITOGEN-ACTIVATED PROTEIN KINASE KINASE KINASE 20-RELATED"/>
    <property type="match status" value="1"/>
</dbReference>
<sequence>MALGGRGGQPMVNEKKVSATIGRRRLSLLLERDPLSSAILSKLRTITQWSAGHRARRWMQIGILLLMMATAMVVLLNYQLRGTMQEMAGDSLRSILSAKLAVFDHWCDQHMARVSDAMQTDKRKTLAVRILTSHPSSHPVSPEQLRADPNLALFTQDVASTVVSGVSRDDVLGWALVDIDGRVLGSNVTSLFAEDLGIPSDSLEKMISRQVTLTRPFRSPKPLSRSGPLSQAEPAVIAVIAPVVQGARTLGGFLYLMDPAADFSELFSAAVAGSYATSYAIDRHGVMLTSAPCSHASPSSAAVHSDLSTSSILHQVVQIPGDQAGFKSTSSPSLSGPSLSGRSRPLTVLADQLTRGGRGENVVGYRDYRGDEVIGAWRWLPEYGIGVAVEMKVDDVYGPLHTFSRIHWALAMAMILGAVLLGGLHLFGPHLSRSLAQADSTRQLGQYKLGRLIGEGAMGSVYIGSHQLLKRQVAIKVLEKEELTSTAASRFAREVQLTAQLRHPNTIAIFDYGRTDDGTFYYVMEYVHGITLQALIDQYGRQPAGRVISLLIQMCGSLAEAHVRGIVHRDIKPANIILTEVSGVGDLIKVLDFGLVKEITRDTVELTQVDSITGTPMYMSPEAVRDASAANAQSDLYAVGAVGYALLAGVPLFEGGASVDICLKQLNEVPMRPAERIGVPLADDLQNVLMSCLQKDAHQRPMSMDELADTLRACEDYGAWTPVDSVHWWNHKFQGVDDAEASDVSVAFAPTATAEADGTSGGNGAAGTTVISGPTTTAPPRDFSG</sequence>